<feature type="domain" description="HTH tetR-type" evidence="4">
    <location>
        <begin position="22"/>
        <end position="54"/>
    </location>
</feature>
<dbReference type="Pfam" id="PF00440">
    <property type="entry name" value="TetR_N"/>
    <property type="match status" value="1"/>
</dbReference>
<dbReference type="InterPro" id="IPR001647">
    <property type="entry name" value="HTH_TetR"/>
</dbReference>
<keyword evidence="6" id="KW-1185">Reference proteome</keyword>
<evidence type="ECO:0000259" key="4">
    <source>
        <dbReference type="Pfam" id="PF00440"/>
    </source>
</evidence>
<evidence type="ECO:0000256" key="3">
    <source>
        <dbReference type="ARBA" id="ARBA00023163"/>
    </source>
</evidence>
<evidence type="ECO:0000313" key="5">
    <source>
        <dbReference type="EMBL" id="WYY07253.1"/>
    </source>
</evidence>
<proteinExistence type="predicted"/>
<dbReference type="InterPro" id="IPR050109">
    <property type="entry name" value="HTH-type_TetR-like_transc_reg"/>
</dbReference>
<reference evidence="5 6" key="1">
    <citation type="journal article" date="2023" name="Virus Evol.">
        <title>Computational host range prediction-The good, the bad, and the ugly.</title>
        <authorList>
            <person name="Howell A.A."/>
            <person name="Versoza C.J."/>
            <person name="Pfeifer S.P."/>
        </authorList>
    </citation>
    <scope>NUCLEOTIDE SEQUENCE [LARGE SCALE GENOMIC DNA]</scope>
    <source>
        <strain evidence="5 6">1610/1b</strain>
    </source>
</reference>
<sequence>MFNERVQTSRSHQREQTRDAVVAAAQRLFLRTGFRSATVRAIAVEAGVSTGTVMGVGDKDALLLECYDRWIGDVHAADDGGVRRADELTVPQRIGETVAPFVALFDEHPELAREYGSILTRGTHRTEVFTSLAVALNVAFADIYRDAGLGDRADAAGRTTYLAYLGLLMATAATGAPMRTIRDRLEEVAADLLGVG</sequence>
<dbReference type="SUPFAM" id="SSF46689">
    <property type="entry name" value="Homeodomain-like"/>
    <property type="match status" value="1"/>
</dbReference>
<evidence type="ECO:0000256" key="1">
    <source>
        <dbReference type="ARBA" id="ARBA00023015"/>
    </source>
</evidence>
<evidence type="ECO:0000256" key="2">
    <source>
        <dbReference type="ARBA" id="ARBA00023125"/>
    </source>
</evidence>
<keyword evidence="3" id="KW-0804">Transcription</keyword>
<name>A0ABZ2U0W6_9ACTN</name>
<accession>A0ABZ2U0W6</accession>
<organism evidence="5 6">
    <name type="scientific">Gordonia hydrophobica</name>
    <dbReference type="NCBI Taxonomy" id="40516"/>
    <lineage>
        <taxon>Bacteria</taxon>
        <taxon>Bacillati</taxon>
        <taxon>Actinomycetota</taxon>
        <taxon>Actinomycetes</taxon>
        <taxon>Mycobacteriales</taxon>
        <taxon>Gordoniaceae</taxon>
        <taxon>Gordonia</taxon>
    </lineage>
</organism>
<gene>
    <name evidence="5" type="ORF">RVF87_20000</name>
</gene>
<dbReference type="InterPro" id="IPR009057">
    <property type="entry name" value="Homeodomain-like_sf"/>
</dbReference>
<dbReference type="PANTHER" id="PTHR30055:SF234">
    <property type="entry name" value="HTH-TYPE TRANSCRIPTIONAL REGULATOR BETI"/>
    <property type="match status" value="1"/>
</dbReference>
<dbReference type="Proteomes" id="UP001479933">
    <property type="component" value="Chromosome"/>
</dbReference>
<dbReference type="RefSeq" id="WP_066167975.1">
    <property type="nucleotide sequence ID" value="NZ_CP136137.1"/>
</dbReference>
<keyword evidence="2" id="KW-0238">DNA-binding</keyword>
<evidence type="ECO:0000313" key="6">
    <source>
        <dbReference type="Proteomes" id="UP001479933"/>
    </source>
</evidence>
<dbReference type="Gene3D" id="1.10.357.10">
    <property type="entry name" value="Tetracycline Repressor, domain 2"/>
    <property type="match status" value="1"/>
</dbReference>
<protein>
    <submittedName>
        <fullName evidence="5">TetR/AcrR family transcriptional regulator</fullName>
    </submittedName>
</protein>
<dbReference type="EMBL" id="CP136137">
    <property type="protein sequence ID" value="WYY07253.1"/>
    <property type="molecule type" value="Genomic_DNA"/>
</dbReference>
<keyword evidence="1" id="KW-0805">Transcription regulation</keyword>
<dbReference type="PANTHER" id="PTHR30055">
    <property type="entry name" value="HTH-TYPE TRANSCRIPTIONAL REGULATOR RUTR"/>
    <property type="match status" value="1"/>
</dbReference>